<dbReference type="SUPFAM" id="SSF48371">
    <property type="entry name" value="ARM repeat"/>
    <property type="match status" value="1"/>
</dbReference>
<evidence type="ECO:0000256" key="2">
    <source>
        <dbReference type="ARBA" id="ARBA00007797"/>
    </source>
</evidence>
<dbReference type="AlphaFoldDB" id="U6GDL5"/>
<dbReference type="PANTHER" id="PTHR12455:SF0">
    <property type="entry name" value="NUCLEOLAR COMPLEX PROTEIN 4 HOMOLOG"/>
    <property type="match status" value="1"/>
</dbReference>
<evidence type="ECO:0000313" key="8">
    <source>
        <dbReference type="Proteomes" id="UP000018050"/>
    </source>
</evidence>
<feature type="compositionally biased region" description="Acidic residues" evidence="5">
    <location>
        <begin position="273"/>
        <end position="292"/>
    </location>
</feature>
<comment type="subcellular location">
    <subcellularLocation>
        <location evidence="1">Nucleus membrane</location>
        <topology evidence="1">Multi-pass membrane protein</topology>
    </subcellularLocation>
</comment>
<keyword evidence="4" id="KW-0472">Membrane</keyword>
<dbReference type="OMA" id="VIFRAWL"/>
<dbReference type="RefSeq" id="XP_013252202.1">
    <property type="nucleotide sequence ID" value="XM_013396748.1"/>
</dbReference>
<keyword evidence="8" id="KW-1185">Reference proteome</keyword>
<sequence>MTGGRPLGPSTPSEYAAEVRALVDACRACTKPKELLQHCEDLFRLLCNKKIELEVPYSPSGFHPGQGEGENAAFIEWLHQSFEVFVSIVFGLLESEEAHIQQLGLSYLFRIIKHEAQVHRSSTFPLSVFQFFISRLLQTDSFTSYLQQLLQQNYAQKYVDIRYYLFVVVLKILREFIARKENQDNNSLTHQTPTAAAAAAAAASAAEEAESETEEGKETEWYVWKIGEAELSSRLTSLLLQLADTVAGDRYLGKKNRKRSSSSSSSNSNSKDEDNDMSEDEEDEASSVSEEDEKNKEKTFIHGLSASKALHFSNHRTAFQSAWLLLLLHVQHSSKTLQQLLQSVPRRVLPLLSNPILLADFFLNAFAISKQISHRISALSGLFFLLTKHRLGDPELVMRRESLLNNSSSSSSSSSSAAEAAAEAGVHFYQQLYRLLTPAAFAARLRSRFLRLLNIALRSDMLPTCLIACFIKKCCRVACIVSPAASLSLQALAASLLHKYFNTCKPLVSIPSHVAATLRISGDAFDYCSAKIRKKQNAHTAPAAAAAAAAAAGSAAAAGEGAAGWRREGGGGLSSFSSGEEDDDELLEEEEEENAVLRLAAAATPARLRVNTKKDITPLARKEAKISLWEISLLKKHALLPVQQLACIFNSDFSNPACKKVELEDFLNISAGALLAREIKAINKPSSLLFPISSANADTTYKLPDVLHLHAAAMNIANINSPCS</sequence>
<dbReference type="GO" id="GO:0031965">
    <property type="term" value="C:nuclear membrane"/>
    <property type="evidence" value="ECO:0007669"/>
    <property type="project" value="UniProtKB-SubCell"/>
</dbReference>
<dbReference type="VEuPathDB" id="ToxoDB:EAH_00024500"/>
<proteinExistence type="inferred from homology"/>
<protein>
    <recommendedName>
        <fullName evidence="6">CCAAT-binding factor domain-containing protein</fullName>
    </recommendedName>
</protein>
<keyword evidence="3" id="KW-0812">Transmembrane</keyword>
<keyword evidence="4" id="KW-1133">Transmembrane helix</keyword>
<comment type="similarity">
    <text evidence="2">Belongs to the CBF/MAK21 family.</text>
</comment>
<feature type="compositionally biased region" description="Acidic residues" evidence="5">
    <location>
        <begin position="579"/>
        <end position="590"/>
    </location>
</feature>
<dbReference type="InterPro" id="IPR027193">
    <property type="entry name" value="Noc4"/>
</dbReference>
<dbReference type="InterPro" id="IPR016024">
    <property type="entry name" value="ARM-type_fold"/>
</dbReference>
<accession>U6GDL5</accession>
<organism evidence="7 8">
    <name type="scientific">Eimeria acervulina</name>
    <name type="common">Coccidian parasite</name>
    <dbReference type="NCBI Taxonomy" id="5801"/>
    <lineage>
        <taxon>Eukaryota</taxon>
        <taxon>Sar</taxon>
        <taxon>Alveolata</taxon>
        <taxon>Apicomplexa</taxon>
        <taxon>Conoidasida</taxon>
        <taxon>Coccidia</taxon>
        <taxon>Eucoccidiorida</taxon>
        <taxon>Eimeriorina</taxon>
        <taxon>Eimeriidae</taxon>
        <taxon>Eimeria</taxon>
    </lineage>
</organism>
<dbReference type="PANTHER" id="PTHR12455">
    <property type="entry name" value="NUCLEOLAR COMPLEX PROTEIN 4"/>
    <property type="match status" value="1"/>
</dbReference>
<dbReference type="GO" id="GO:0042254">
    <property type="term" value="P:ribosome biogenesis"/>
    <property type="evidence" value="ECO:0007669"/>
    <property type="project" value="InterPro"/>
</dbReference>
<dbReference type="Proteomes" id="UP000018050">
    <property type="component" value="Unassembled WGS sequence"/>
</dbReference>
<feature type="region of interest" description="Disordered" evidence="5">
    <location>
        <begin position="568"/>
        <end position="590"/>
    </location>
</feature>
<dbReference type="GO" id="GO:0030692">
    <property type="term" value="C:Noc4p-Nop14p complex"/>
    <property type="evidence" value="ECO:0007669"/>
    <property type="project" value="TreeGrafter"/>
</dbReference>
<dbReference type="OrthoDB" id="10263185at2759"/>
<dbReference type="GeneID" id="25270520"/>
<dbReference type="GO" id="GO:0032040">
    <property type="term" value="C:small-subunit processome"/>
    <property type="evidence" value="ECO:0007669"/>
    <property type="project" value="TreeGrafter"/>
</dbReference>
<feature type="region of interest" description="Disordered" evidence="5">
    <location>
        <begin position="186"/>
        <end position="216"/>
    </location>
</feature>
<evidence type="ECO:0000259" key="6">
    <source>
        <dbReference type="Pfam" id="PF03914"/>
    </source>
</evidence>
<evidence type="ECO:0000256" key="3">
    <source>
        <dbReference type="ARBA" id="ARBA00022692"/>
    </source>
</evidence>
<reference evidence="7" key="2">
    <citation type="submission" date="2013-10" db="EMBL/GenBank/DDBJ databases">
        <authorList>
            <person name="Aslett M."/>
        </authorList>
    </citation>
    <scope>NUCLEOTIDE SEQUENCE</scope>
    <source>
        <strain evidence="7">Houghton</strain>
    </source>
</reference>
<dbReference type="Pfam" id="PF03914">
    <property type="entry name" value="CBF"/>
    <property type="match status" value="1"/>
</dbReference>
<gene>
    <name evidence="7" type="ORF">EAH_00024500</name>
</gene>
<evidence type="ECO:0000256" key="1">
    <source>
        <dbReference type="ARBA" id="ARBA00004232"/>
    </source>
</evidence>
<reference evidence="7" key="1">
    <citation type="submission" date="2013-10" db="EMBL/GenBank/DDBJ databases">
        <title>Genomic analysis of the causative agents of coccidiosis in chickens.</title>
        <authorList>
            <person name="Reid A.J."/>
            <person name="Blake D."/>
            <person name="Billington K."/>
            <person name="Browne H."/>
            <person name="Dunn M."/>
            <person name="Hung S."/>
            <person name="Kawahara F."/>
            <person name="Miranda-Saavedra D."/>
            <person name="Mourier T."/>
            <person name="Nagra H."/>
            <person name="Otto T.D."/>
            <person name="Rawlings N."/>
            <person name="Sanchez A."/>
            <person name="Sanders M."/>
            <person name="Subramaniam C."/>
            <person name="Tay Y."/>
            <person name="Dear P."/>
            <person name="Doerig C."/>
            <person name="Gruber A."/>
            <person name="Parkinson J."/>
            <person name="Shirley M."/>
            <person name="Wan K.L."/>
            <person name="Berriman M."/>
            <person name="Tomley F."/>
            <person name="Pain A."/>
        </authorList>
    </citation>
    <scope>NUCLEOTIDE SEQUENCE</scope>
    <source>
        <strain evidence="7">Houghton</strain>
    </source>
</reference>
<evidence type="ECO:0000313" key="7">
    <source>
        <dbReference type="EMBL" id="CDI77433.1"/>
    </source>
</evidence>
<feature type="region of interest" description="Disordered" evidence="5">
    <location>
        <begin position="253"/>
        <end position="296"/>
    </location>
</feature>
<dbReference type="InterPro" id="IPR005612">
    <property type="entry name" value="CCAAT-binding_factor"/>
</dbReference>
<evidence type="ECO:0000256" key="4">
    <source>
        <dbReference type="ARBA" id="ARBA00022989"/>
    </source>
</evidence>
<feature type="domain" description="CCAAT-binding factor" evidence="6">
    <location>
        <begin position="414"/>
        <end position="646"/>
    </location>
</feature>
<evidence type="ECO:0000256" key="5">
    <source>
        <dbReference type="SAM" id="MobiDB-lite"/>
    </source>
</evidence>
<dbReference type="EMBL" id="HG670663">
    <property type="protein sequence ID" value="CDI77433.1"/>
    <property type="molecule type" value="Genomic_DNA"/>
</dbReference>
<feature type="compositionally biased region" description="Low complexity" evidence="5">
    <location>
        <begin position="194"/>
        <end position="206"/>
    </location>
</feature>
<name>U6GDL5_EIMAC</name>